<dbReference type="InterPro" id="IPR011990">
    <property type="entry name" value="TPR-like_helical_dom_sf"/>
</dbReference>
<organism evidence="14 15">
    <name type="scientific">Thamnophis sirtalis</name>
    <dbReference type="NCBI Taxonomy" id="35019"/>
    <lineage>
        <taxon>Eukaryota</taxon>
        <taxon>Metazoa</taxon>
        <taxon>Chordata</taxon>
        <taxon>Craniata</taxon>
        <taxon>Vertebrata</taxon>
        <taxon>Euteleostomi</taxon>
        <taxon>Lepidosauria</taxon>
        <taxon>Squamata</taxon>
        <taxon>Bifurcata</taxon>
        <taxon>Unidentata</taxon>
        <taxon>Episquamata</taxon>
        <taxon>Toxicofera</taxon>
        <taxon>Serpentes</taxon>
        <taxon>Colubroidea</taxon>
        <taxon>Colubridae</taxon>
        <taxon>Natricinae</taxon>
        <taxon>Thamnophis</taxon>
    </lineage>
</organism>
<feature type="region of interest" description="Disordered" evidence="9">
    <location>
        <begin position="1811"/>
        <end position="1882"/>
    </location>
</feature>
<dbReference type="InterPro" id="IPR056872">
    <property type="entry name" value="TTC3/DZIP3-like_helical"/>
</dbReference>
<evidence type="ECO:0000256" key="3">
    <source>
        <dbReference type="ARBA" id="ARBA00004906"/>
    </source>
</evidence>
<keyword evidence="7" id="KW-0802">TPR repeat</keyword>
<evidence type="ECO:0000256" key="9">
    <source>
        <dbReference type="SAM" id="MobiDB-lite"/>
    </source>
</evidence>
<feature type="compositionally biased region" description="Polar residues" evidence="9">
    <location>
        <begin position="358"/>
        <end position="367"/>
    </location>
</feature>
<dbReference type="FunFam" id="1.25.40.10:FF:000143">
    <property type="entry name" value="E3 ubiquitin-protein ligase TTC3 isoform X2"/>
    <property type="match status" value="1"/>
</dbReference>
<feature type="region of interest" description="Disordered" evidence="9">
    <location>
        <begin position="1673"/>
        <end position="1696"/>
    </location>
</feature>
<dbReference type="GO" id="GO:0016567">
    <property type="term" value="P:protein ubiquitination"/>
    <property type="evidence" value="ECO:0007669"/>
    <property type="project" value="UniProtKB-UniPathway"/>
</dbReference>
<dbReference type="PROSITE" id="PS50005">
    <property type="entry name" value="TPR"/>
    <property type="match status" value="1"/>
</dbReference>
<evidence type="ECO:0000259" key="10">
    <source>
        <dbReference type="Pfam" id="PF19179"/>
    </source>
</evidence>
<dbReference type="GO" id="GO:0061630">
    <property type="term" value="F:ubiquitin protein ligase activity"/>
    <property type="evidence" value="ECO:0007669"/>
    <property type="project" value="UniProtKB-EC"/>
</dbReference>
<dbReference type="Gene3D" id="1.25.40.10">
    <property type="entry name" value="Tetratricopeptide repeat domain"/>
    <property type="match status" value="1"/>
</dbReference>
<evidence type="ECO:0000256" key="4">
    <source>
        <dbReference type="ARBA" id="ARBA00012483"/>
    </source>
</evidence>
<dbReference type="RefSeq" id="XP_013911712.1">
    <property type="nucleotide sequence ID" value="XM_014056237.1"/>
</dbReference>
<dbReference type="EC" id="2.3.2.27" evidence="4"/>
<dbReference type="CTD" id="7267"/>
<dbReference type="PANTHER" id="PTHR17550">
    <property type="entry name" value="E3 UBIQUITIN-PROTEIN LIGASE TTC3"/>
    <property type="match status" value="1"/>
</dbReference>
<feature type="repeat" description="TPR" evidence="7">
    <location>
        <begin position="217"/>
        <end position="250"/>
    </location>
</feature>
<feature type="domain" description="TTC3/DZIP3/RBM44-like helical" evidence="13">
    <location>
        <begin position="1758"/>
        <end position="1812"/>
    </location>
</feature>
<evidence type="ECO:0000259" key="11">
    <source>
        <dbReference type="Pfam" id="PF24525"/>
    </source>
</evidence>
<feature type="coiled-coil region" evidence="8">
    <location>
        <begin position="1391"/>
        <end position="1429"/>
    </location>
</feature>
<dbReference type="Pfam" id="PF24525">
    <property type="entry name" value="TTC3"/>
    <property type="match status" value="1"/>
</dbReference>
<dbReference type="InterPro" id="IPR019734">
    <property type="entry name" value="TPR_rpt"/>
</dbReference>
<feature type="compositionally biased region" description="Basic and acidic residues" evidence="9">
    <location>
        <begin position="368"/>
        <end position="384"/>
    </location>
</feature>
<dbReference type="OrthoDB" id="8062037at2759"/>
<gene>
    <name evidence="15" type="primary">TTC3</name>
</gene>
<dbReference type="GeneID" id="106540932"/>
<comment type="subcellular location">
    <subcellularLocation>
        <location evidence="2">Cytoplasm</location>
    </subcellularLocation>
</comment>
<keyword evidence="8" id="KW-0175">Coiled coil</keyword>
<dbReference type="Pfam" id="PF24905">
    <property type="entry name" value="TTC3_9th"/>
    <property type="match status" value="1"/>
</dbReference>
<feature type="compositionally biased region" description="Polar residues" evidence="9">
    <location>
        <begin position="1812"/>
        <end position="1846"/>
    </location>
</feature>
<dbReference type="PANTHER" id="PTHR17550:SF4">
    <property type="entry name" value="E3 UBIQUITIN-PROTEIN LIGASE TTC3"/>
    <property type="match status" value="1"/>
</dbReference>
<dbReference type="SUPFAM" id="SSF48452">
    <property type="entry name" value="TPR-like"/>
    <property type="match status" value="2"/>
</dbReference>
<keyword evidence="5" id="KW-0963">Cytoplasm</keyword>
<dbReference type="KEGG" id="tsr:106540932"/>
<dbReference type="Pfam" id="PF19179">
    <property type="entry name" value="TTC3_DZIP3_dom"/>
    <property type="match status" value="1"/>
</dbReference>
<dbReference type="Proteomes" id="UP000504617">
    <property type="component" value="Unplaced"/>
</dbReference>
<keyword evidence="6" id="KW-0808">Transferase</keyword>
<dbReference type="UniPathway" id="UPA00143"/>
<evidence type="ECO:0000313" key="15">
    <source>
        <dbReference type="RefSeq" id="XP_013911712.1"/>
    </source>
</evidence>
<keyword evidence="14" id="KW-1185">Reference proteome</keyword>
<dbReference type="GO" id="GO:0005737">
    <property type="term" value="C:cytoplasm"/>
    <property type="evidence" value="ECO:0007669"/>
    <property type="project" value="UniProtKB-SubCell"/>
</dbReference>
<feature type="domain" description="E3 ubiquitin-protein ligase TTC3/DZIP3" evidence="10">
    <location>
        <begin position="604"/>
        <end position="718"/>
    </location>
</feature>
<feature type="compositionally biased region" description="Polar residues" evidence="9">
    <location>
        <begin position="1673"/>
        <end position="1688"/>
    </location>
</feature>
<dbReference type="InterPro" id="IPR056870">
    <property type="entry name" value="TTC3/DZIP3/RBM44-like_helical"/>
</dbReference>
<feature type="compositionally biased region" description="Basic and acidic residues" evidence="9">
    <location>
        <begin position="419"/>
        <end position="434"/>
    </location>
</feature>
<feature type="region of interest" description="Disordered" evidence="9">
    <location>
        <begin position="358"/>
        <end position="396"/>
    </location>
</feature>
<evidence type="ECO:0000259" key="13">
    <source>
        <dbReference type="Pfam" id="PF24905"/>
    </source>
</evidence>
<feature type="domain" description="E3 ubiquitin-protein ligase TTC3 winged helix turn helix" evidence="12">
    <location>
        <begin position="1046"/>
        <end position="1166"/>
    </location>
</feature>
<evidence type="ECO:0000259" key="12">
    <source>
        <dbReference type="Pfam" id="PF24812"/>
    </source>
</evidence>
<accession>A0A6I9XCY7</accession>
<evidence type="ECO:0000256" key="7">
    <source>
        <dbReference type="PROSITE-ProRule" id="PRU00339"/>
    </source>
</evidence>
<name>A0A6I9XCY7_9SAUR</name>
<feature type="domain" description="TTC3/DZIP3-like helical" evidence="11">
    <location>
        <begin position="1385"/>
        <end position="1633"/>
    </location>
</feature>
<evidence type="ECO:0000256" key="6">
    <source>
        <dbReference type="ARBA" id="ARBA00022679"/>
    </source>
</evidence>
<evidence type="ECO:0000256" key="5">
    <source>
        <dbReference type="ARBA" id="ARBA00022490"/>
    </source>
</evidence>
<comment type="catalytic activity">
    <reaction evidence="1">
        <text>S-ubiquitinyl-[E2 ubiquitin-conjugating enzyme]-L-cysteine + [acceptor protein]-L-lysine = [E2 ubiquitin-conjugating enzyme]-L-cysteine + N(6)-ubiquitinyl-[acceptor protein]-L-lysine.</text>
        <dbReference type="EC" id="2.3.2.27"/>
    </reaction>
</comment>
<evidence type="ECO:0000313" key="14">
    <source>
        <dbReference type="Proteomes" id="UP000504617"/>
    </source>
</evidence>
<comment type="pathway">
    <text evidence="3">Protein modification; protein ubiquitination.</text>
</comment>
<dbReference type="Pfam" id="PF24812">
    <property type="entry name" value="WHD_TTC3"/>
    <property type="match status" value="1"/>
</dbReference>
<sequence>MIQGIRGLRSRSMENPTFEEIRYISLYSPYIRPCCELMRGTFHEYSPKKHEQGDICQMWCSKPVSQLQKYCDIIKICTFRPLLFIPHRDPTKKCHDPSCQFDELNLEKLSQIEILEDVTDIVKKFADDQLFINGILTTETDLEKGILRTSEVLEWMKYADHIGILQKLRKLADYCCWSILKLFFSAYKYYISKVTLEDYNLVEAFESYYCDNCMMNSENMKKRGNEAFAKDKFDSAVTFYTKAIELWPENHFLYGNRALCFLRIGQYRKALCDGKRAIILKPSWPKGHYRFCDALSFLGEHRKALEANERGQVLCRENPEGVKGLIEQHEKLKNQMEDARGIKQNKYRLKKQLLQKNSSEYVSVGNQESKKSHNENKKLCDSHHHPSQQKQTNMVGSIKTRVGRENIDHLSVFPAEVSENPKKQRSQMDDSEKLKEQVNLKTDSKKVVEKHNLQCGNVQQGEVIPSLEMLKTYMKNGSTSLIDQCFHSAEQSFALSLNMVDPSQLQCLNLALVDYVVIMYGYASALLGIGQPEELSKAKYHFDKIIEQYQKVRFNCLAHYGIGKVYLRQNRFSEALDQFMKSKTMVNLKIVPGVLTWPTTSVIIKETRSEALQVILEDCITECKFSPKPNAVCRYQQCQAHKVKIYFNDPVFKGFIRIACCKQCIVEFHLSCWKKVKATRYCDKNDKDILQETCFTPDCSGLISKITVFSSSGIVKCEFEHKIITKNPPRPVLKQKCSSFRKLQVKEEKKLRRKFIKEAVSFRNLDVFHRSNIVAKDDSFKENIPKNFFVEDTILQLIGRYKMTIQDGVHDAFKLLVELLSWWVLSEEDYALFSTSRLSSAEIMDQLISFLIAKNDRVKTRIFVHVVSAFEEVDPKLHDWMKHLDNNGLKATEFFFSEYFTYILLIDFKSVAVLWNEKYGIKLSRTFTCLSEDVHEIITCLEKLSLMELRCLVWLLEENRKCFPFLHQCLDDYFDNLDNPFIVLRKEYTETTSNNAIKVKNKNRKKSKESKAILVVSGGVGTVAQEEDNIFSEENTLSFMNPHEPFRIPDDLQEQVMMFEALYNTASSNNSYQRILDNYPDPTCESLYDYFSQILEEHGPMEIDNPLLVGEYEDFPTDTRKIVENAGGLKSFLLGSLRFVMVDDLIGLMKHAIMLQENTEVIEMDENNYSESPYCHENNFHSISSLNPTAKEFKPVSFINKPYISTSTDNLEYVTISQSYSPFASSYSFSSQTDTAPAVSDNHTIFMNEIDSEYVNERLSPVPFMPDISEETNYIYIDCNTYLDADSEATHNKCNVDNFTTVDQVHTFQSSPCITVKSDIHTCTKNLDQTEDHGCNDAECSSVTKIKTENKYLARNNPRSRMIAIQVDQEQTDAGVNTLPLHPYESQQGDMLRMEKEYHVLQKQLKEAIEKYEQLKRRSSKETSILEEELSLLIEGNKLSKRELDWFHQDAEVNFKKWQQEKKEKQEGIKTGKHKVRKLIETNETYMKIIDEKDKQYKAYLDEFLEISNRFECEKIKMEEAIKKTQDYQQECVKRAIAAEVSVLENWKEKEFYKLSRKSTNAKANLKYLKFMTSHSATPQSKLQIDSWESFISNIGEEKKKIESQFEERIYVVKNGDLLNRITPVETGDLQPPTGLSLATLEKSPINDPAIIMCSAAAPQSAPFSHVNDNYSLSSKAKTHTGNKNQEAPSDKDIGELPAECRQSSLSDKVCLPQSLGNSGRRLQNIQPLHSILEERARAAELDSATILNKPILRKLSENIIDQLRIIFPYHTSSDLENFIKEVNVKNRNKLSTDEYLNRVTEFILDHPNTKKVLSSSGKNEKLSSCTSGENGSHTQKVLNTLIQNKPKSKAANEKKNKTRLPPQSNQMPWKNIGETSKSKWKKSNDAIDNDPCVICHEELNSNLLHVLDCGHRFHKLTGGIAVCLEVAEKAAHRVRIQRFKPRNCNCETRTWCRKLFEHNLKKESLKRITKMMYMIWRMVVQPSCKISGLRNLLKHCENSVHYLEGDANYLRKKSWHG</sequence>
<proteinExistence type="predicted"/>
<feature type="region of interest" description="Disordered" evidence="9">
    <location>
        <begin position="411"/>
        <end position="434"/>
    </location>
</feature>
<reference evidence="15" key="1">
    <citation type="submission" date="2025-08" db="UniProtKB">
        <authorList>
            <consortium name="RefSeq"/>
        </authorList>
    </citation>
    <scope>IDENTIFICATION</scope>
    <source>
        <tissue evidence="15">Skeletal muscle</tissue>
    </source>
</reference>
<dbReference type="SMART" id="SM00028">
    <property type="entry name" value="TPR"/>
    <property type="match status" value="4"/>
</dbReference>
<dbReference type="InterPro" id="IPR043866">
    <property type="entry name" value="TTC3/DZIP3_dom"/>
</dbReference>
<evidence type="ECO:0000256" key="2">
    <source>
        <dbReference type="ARBA" id="ARBA00004496"/>
    </source>
</evidence>
<protein>
    <recommendedName>
        <fullName evidence="4">RING-type E3 ubiquitin transferase</fullName>
        <ecNumber evidence="4">2.3.2.27</ecNumber>
    </recommendedName>
</protein>
<evidence type="ECO:0000256" key="1">
    <source>
        <dbReference type="ARBA" id="ARBA00000900"/>
    </source>
</evidence>
<dbReference type="InterPro" id="IPR056871">
    <property type="entry name" value="WH_TTC3"/>
</dbReference>
<evidence type="ECO:0000256" key="8">
    <source>
        <dbReference type="SAM" id="Coils"/>
    </source>
</evidence>